<organism evidence="6 7">
    <name type="scientific">Eiseniibacteriota bacterium</name>
    <dbReference type="NCBI Taxonomy" id="2212470"/>
    <lineage>
        <taxon>Bacteria</taxon>
        <taxon>Candidatus Eiseniibacteriota</taxon>
    </lineage>
</organism>
<dbReference type="Gene3D" id="3.30.70.20">
    <property type="match status" value="1"/>
</dbReference>
<dbReference type="Gene3D" id="1.10.1060.10">
    <property type="entry name" value="Alpha-helical ferredoxin"/>
    <property type="match status" value="1"/>
</dbReference>
<keyword evidence="4" id="KW-0411">Iron-sulfur</keyword>
<feature type="domain" description="4Fe-4S ferredoxin-type" evidence="5">
    <location>
        <begin position="294"/>
        <end position="327"/>
    </location>
</feature>
<dbReference type="PANTHER" id="PTHR24960">
    <property type="entry name" value="PHOTOSYSTEM I IRON-SULFUR CENTER-RELATED"/>
    <property type="match status" value="1"/>
</dbReference>
<gene>
    <name evidence="6" type="ORF">E6K80_13755</name>
</gene>
<dbReference type="Pfam" id="PF13183">
    <property type="entry name" value="Fer4_8"/>
    <property type="match status" value="1"/>
</dbReference>
<dbReference type="PROSITE" id="PS51379">
    <property type="entry name" value="4FE4S_FER_2"/>
    <property type="match status" value="2"/>
</dbReference>
<dbReference type="SUPFAM" id="SSF54862">
    <property type="entry name" value="4Fe-4S ferredoxins"/>
    <property type="match status" value="1"/>
</dbReference>
<dbReference type="InterPro" id="IPR009051">
    <property type="entry name" value="Helical_ferredxn"/>
</dbReference>
<feature type="domain" description="4Fe-4S ferredoxin-type" evidence="5">
    <location>
        <begin position="330"/>
        <end position="359"/>
    </location>
</feature>
<protein>
    <submittedName>
        <fullName evidence="6">4Fe-4S dicluster domain-containing protein</fullName>
    </submittedName>
</protein>
<evidence type="ECO:0000256" key="2">
    <source>
        <dbReference type="ARBA" id="ARBA00022723"/>
    </source>
</evidence>
<dbReference type="Pfam" id="PF14697">
    <property type="entry name" value="Fer4_21"/>
    <property type="match status" value="1"/>
</dbReference>
<dbReference type="InterPro" id="IPR017900">
    <property type="entry name" value="4Fe4S_Fe_S_CS"/>
</dbReference>
<dbReference type="AlphaFoldDB" id="A0A538TYU0"/>
<proteinExistence type="predicted"/>
<comment type="caution">
    <text evidence="6">The sequence shown here is derived from an EMBL/GenBank/DDBJ whole genome shotgun (WGS) entry which is preliminary data.</text>
</comment>
<dbReference type="GO" id="GO:0051539">
    <property type="term" value="F:4 iron, 4 sulfur cluster binding"/>
    <property type="evidence" value="ECO:0007669"/>
    <property type="project" value="UniProtKB-KW"/>
</dbReference>
<keyword evidence="2" id="KW-0479">Metal-binding</keyword>
<evidence type="ECO:0000256" key="1">
    <source>
        <dbReference type="ARBA" id="ARBA00022485"/>
    </source>
</evidence>
<reference evidence="6 7" key="1">
    <citation type="journal article" date="2019" name="Nat. Microbiol.">
        <title>Mediterranean grassland soil C-N compound turnover is dependent on rainfall and depth, and is mediated by genomically divergent microorganisms.</title>
        <authorList>
            <person name="Diamond S."/>
            <person name="Andeer P.F."/>
            <person name="Li Z."/>
            <person name="Crits-Christoph A."/>
            <person name="Burstein D."/>
            <person name="Anantharaman K."/>
            <person name="Lane K.R."/>
            <person name="Thomas B.C."/>
            <person name="Pan C."/>
            <person name="Northen T.R."/>
            <person name="Banfield J.F."/>
        </authorList>
    </citation>
    <scope>NUCLEOTIDE SEQUENCE [LARGE SCALE GENOMIC DNA]</scope>
    <source>
        <strain evidence="6">WS_10</strain>
    </source>
</reference>
<evidence type="ECO:0000313" key="6">
    <source>
        <dbReference type="EMBL" id="TMQ68815.1"/>
    </source>
</evidence>
<dbReference type="Proteomes" id="UP000319836">
    <property type="component" value="Unassembled WGS sequence"/>
</dbReference>
<dbReference type="EMBL" id="VBPA01000381">
    <property type="protein sequence ID" value="TMQ68815.1"/>
    <property type="molecule type" value="Genomic_DNA"/>
</dbReference>
<evidence type="ECO:0000313" key="7">
    <source>
        <dbReference type="Proteomes" id="UP000319836"/>
    </source>
</evidence>
<keyword evidence="1" id="KW-0004">4Fe-4S</keyword>
<dbReference type="PANTHER" id="PTHR24960:SF79">
    <property type="entry name" value="PHOTOSYSTEM I IRON-SULFUR CENTER"/>
    <property type="match status" value="1"/>
</dbReference>
<name>A0A538TYU0_UNCEI</name>
<evidence type="ECO:0000259" key="5">
    <source>
        <dbReference type="PROSITE" id="PS51379"/>
    </source>
</evidence>
<evidence type="ECO:0000256" key="4">
    <source>
        <dbReference type="ARBA" id="ARBA00023014"/>
    </source>
</evidence>
<dbReference type="GO" id="GO:0046872">
    <property type="term" value="F:metal ion binding"/>
    <property type="evidence" value="ECO:0007669"/>
    <property type="project" value="UniProtKB-KW"/>
</dbReference>
<evidence type="ECO:0000256" key="3">
    <source>
        <dbReference type="ARBA" id="ARBA00023004"/>
    </source>
</evidence>
<sequence>MIAGYLTDHRKGSFALDLVLAPALLDLAMARHRGRPYVLGRWQAAYFGRKFGPLAARVRDAKRRLDPAWILNRGVLVGFRLRGILGAVVSTTMVPGVALLRTLLGLPGGATLGRTLRAALAVMPGPAAGRGEPVSAAHDVATNGKAPHAESAEVTTQVAAARALHCVNCGECNSVCPIFHESKIRLPQMLTHLGEAGFAGEAVPASGSALLDLCMRCGNCEAVCQAGIPHLPLYEQLQQASNAARPYDRERHVAVLTAVRGSSRYLRDFLDVRPGGYVRRTPAALPGVARYLLFRAENDAGPAATCIHCGGCVAVCPTGANKEFEGEDARWITTDHRRCIGCGTCVEVCPANHLNGGRTLRVMEAPTRDWFVALDEFEKQGTS</sequence>
<accession>A0A538TYU0</accession>
<keyword evidence="3" id="KW-0408">Iron</keyword>
<dbReference type="InterPro" id="IPR050157">
    <property type="entry name" value="PSI_iron-sulfur_center"/>
</dbReference>
<dbReference type="InterPro" id="IPR017896">
    <property type="entry name" value="4Fe4S_Fe-S-bd"/>
</dbReference>
<dbReference type="PROSITE" id="PS00198">
    <property type="entry name" value="4FE4S_FER_1"/>
    <property type="match status" value="2"/>
</dbReference>